<reference evidence="10" key="1">
    <citation type="journal article" date="2020" name="mSystems">
        <title>Genome- and Community-Level Interaction Insights into Carbon Utilization and Element Cycling Functions of Hydrothermarchaeota in Hydrothermal Sediment.</title>
        <authorList>
            <person name="Zhou Z."/>
            <person name="Liu Y."/>
            <person name="Xu W."/>
            <person name="Pan J."/>
            <person name="Luo Z.H."/>
            <person name="Li M."/>
        </authorList>
    </citation>
    <scope>NUCLEOTIDE SEQUENCE [LARGE SCALE GENOMIC DNA]</scope>
    <source>
        <strain evidence="10">HyVt-527</strain>
    </source>
</reference>
<keyword evidence="8" id="KW-0175">Coiled coil</keyword>
<dbReference type="InterPro" id="IPR051472">
    <property type="entry name" value="T3SS_Stator/FliH"/>
</dbReference>
<evidence type="ECO:0000256" key="6">
    <source>
        <dbReference type="ARBA" id="ARBA00022927"/>
    </source>
</evidence>
<dbReference type="Proteomes" id="UP000886124">
    <property type="component" value="Unassembled WGS sequence"/>
</dbReference>
<evidence type="ECO:0000256" key="2">
    <source>
        <dbReference type="ARBA" id="ARBA00006602"/>
    </source>
</evidence>
<evidence type="ECO:0000256" key="1">
    <source>
        <dbReference type="ARBA" id="ARBA00003041"/>
    </source>
</evidence>
<keyword evidence="6" id="KW-0653">Protein transport</keyword>
<comment type="function">
    <text evidence="1">Needed for flagellar regrowth and assembly.</text>
</comment>
<comment type="caution">
    <text evidence="10">The sequence shown here is derived from an EMBL/GenBank/DDBJ whole genome shotgun (WGS) entry which is preliminary data.</text>
</comment>
<dbReference type="GO" id="GO:0005829">
    <property type="term" value="C:cytosol"/>
    <property type="evidence" value="ECO:0007669"/>
    <property type="project" value="TreeGrafter"/>
</dbReference>
<dbReference type="GO" id="GO:0044781">
    <property type="term" value="P:bacterial-type flagellum organization"/>
    <property type="evidence" value="ECO:0007669"/>
    <property type="project" value="UniProtKB-KW"/>
</dbReference>
<evidence type="ECO:0000256" key="4">
    <source>
        <dbReference type="ARBA" id="ARBA00022448"/>
    </source>
</evidence>
<dbReference type="PANTHER" id="PTHR34982">
    <property type="entry name" value="YOP PROTEINS TRANSLOCATION PROTEIN L"/>
    <property type="match status" value="1"/>
</dbReference>
<dbReference type="InterPro" id="IPR018035">
    <property type="entry name" value="Flagellar_FliH/T3SS_HrpE"/>
</dbReference>
<gene>
    <name evidence="10" type="ORF">ENJ89_06415</name>
</gene>
<evidence type="ECO:0000256" key="8">
    <source>
        <dbReference type="SAM" id="Coils"/>
    </source>
</evidence>
<keyword evidence="5" id="KW-1005">Bacterial flagellum biogenesis</keyword>
<organism evidence="10">
    <name type="scientific">Caldithrix abyssi</name>
    <dbReference type="NCBI Taxonomy" id="187145"/>
    <lineage>
        <taxon>Bacteria</taxon>
        <taxon>Pseudomonadati</taxon>
        <taxon>Calditrichota</taxon>
        <taxon>Calditrichia</taxon>
        <taxon>Calditrichales</taxon>
        <taxon>Calditrichaceae</taxon>
        <taxon>Caldithrix</taxon>
    </lineage>
</organism>
<evidence type="ECO:0000313" key="10">
    <source>
        <dbReference type="EMBL" id="HHJ52812.1"/>
    </source>
</evidence>
<evidence type="ECO:0000259" key="9">
    <source>
        <dbReference type="Pfam" id="PF02108"/>
    </source>
</evidence>
<dbReference type="EMBL" id="DROD01000437">
    <property type="protein sequence ID" value="HHJ52812.1"/>
    <property type="molecule type" value="Genomic_DNA"/>
</dbReference>
<accession>A0A7V5UEW0</accession>
<evidence type="ECO:0000256" key="3">
    <source>
        <dbReference type="ARBA" id="ARBA00016507"/>
    </source>
</evidence>
<keyword evidence="4" id="KW-0813">Transport</keyword>
<keyword evidence="7" id="KW-1006">Bacterial flagellum protein export</keyword>
<comment type="similarity">
    <text evidence="2">Belongs to the FliH family.</text>
</comment>
<feature type="domain" description="Flagellar assembly protein FliH/Type III secretion system HrpE" evidence="9">
    <location>
        <begin position="90"/>
        <end position="220"/>
    </location>
</feature>
<dbReference type="GO" id="GO:0015031">
    <property type="term" value="P:protein transport"/>
    <property type="evidence" value="ECO:0007669"/>
    <property type="project" value="UniProtKB-KW"/>
</dbReference>
<dbReference type="AlphaFoldDB" id="A0A7V5UEW0"/>
<sequence length="231" mass="27191">MQQFVIKVPKRIRKIESQILTMQKPDTLSGEQEPNPENMTREALVEAQKVKILKDRIKILELELQRAREESFKAGYEEGKENTLNEANKRIEQARQEMARMEKEYRESLERIEMPLLELAKTMAMEVLETELSLREDHDQILLKRLRSMLREVFQEKKVTVEVNPSHLPFLKSTDIRQELDLPREMEFTVLEGKHLHKGEAFVSSDDFYLDGRLKTQIEELGNKLKQGESL</sequence>
<dbReference type="Pfam" id="PF02108">
    <property type="entry name" value="FliH"/>
    <property type="match status" value="1"/>
</dbReference>
<evidence type="ECO:0000256" key="7">
    <source>
        <dbReference type="ARBA" id="ARBA00023225"/>
    </source>
</evidence>
<name>A0A7V5UEW0_CALAY</name>
<feature type="coiled-coil region" evidence="8">
    <location>
        <begin position="50"/>
        <end position="111"/>
    </location>
</feature>
<evidence type="ECO:0000256" key="5">
    <source>
        <dbReference type="ARBA" id="ARBA00022795"/>
    </source>
</evidence>
<dbReference type="PANTHER" id="PTHR34982:SF1">
    <property type="entry name" value="FLAGELLAR ASSEMBLY PROTEIN FLIH"/>
    <property type="match status" value="1"/>
</dbReference>
<proteinExistence type="inferred from homology"/>
<protein>
    <recommendedName>
        <fullName evidence="3">Flagellar assembly protein FliH</fullName>
    </recommendedName>
</protein>